<dbReference type="GO" id="GO:0030170">
    <property type="term" value="F:pyridoxal phosphate binding"/>
    <property type="evidence" value="ECO:0007669"/>
    <property type="project" value="UniProtKB-UniRule"/>
</dbReference>
<comment type="function">
    <text evidence="2">Pyridoxal 5'-phosphate (PLP)-binding protein, which is involved in PLP homeostasis.</text>
</comment>
<dbReference type="HAMAP" id="MF_02087">
    <property type="entry name" value="PLP_homeostasis"/>
    <property type="match status" value="1"/>
</dbReference>
<dbReference type="FunFam" id="3.20.20.10:FF:000011">
    <property type="entry name" value="Pyridoxal phosphate homeostasis protein"/>
    <property type="match status" value="1"/>
</dbReference>
<comment type="cofactor">
    <cofactor evidence="3">
        <name>pyridoxal 5'-phosphate</name>
        <dbReference type="ChEBI" id="CHEBI:597326"/>
    </cofactor>
</comment>
<dbReference type="SUPFAM" id="SSF51419">
    <property type="entry name" value="PLP-binding barrel"/>
    <property type="match status" value="1"/>
</dbReference>
<keyword evidence="1 2" id="KW-0663">Pyridoxal phosphate</keyword>
<dbReference type="InterPro" id="IPR011078">
    <property type="entry name" value="PyrdxlP_homeostasis"/>
</dbReference>
<evidence type="ECO:0000256" key="3">
    <source>
        <dbReference type="PIRSR" id="PIRSR004848-1"/>
    </source>
</evidence>
<dbReference type="InterPro" id="IPR001608">
    <property type="entry name" value="Ala_racemase_N"/>
</dbReference>
<dbReference type="GeneID" id="87598063"/>
<dbReference type="PANTHER" id="PTHR10146:SF14">
    <property type="entry name" value="PYRIDOXAL PHOSPHATE HOMEOSTASIS PROTEIN"/>
    <property type="match status" value="1"/>
</dbReference>
<sequence>MSVKDQLKQIQEQVNEACERAGRNPHDVHIIAVTKYVSEARTREALEAGITHIGENRVEGGVEKRRAFPNEGTWHFIGSLQSKKVKKMIADFDYLHSLDRLSLAKEIDRRLPDGQALNCFVQVNVSGEQSKSGLKPEEVLPFIEELQTYPSIRVVGLMTMAPFVEDPEDTRWVFRELRHLRDEVQAKRFDHAPCSELSMGMSNDFIVAIEEGATFVRIGTALVGKEVD</sequence>
<comment type="caution">
    <text evidence="6">The sequence shown here is derived from an EMBL/GenBank/DDBJ whole genome shotgun (WGS) entry which is preliminary data.</text>
</comment>
<gene>
    <name evidence="6" type="ORF">AMD02_07290</name>
</gene>
<dbReference type="Gene3D" id="3.20.20.10">
    <property type="entry name" value="Alanine racemase"/>
    <property type="match status" value="1"/>
</dbReference>
<evidence type="ECO:0000256" key="4">
    <source>
        <dbReference type="RuleBase" id="RU004514"/>
    </source>
</evidence>
<dbReference type="NCBIfam" id="TIGR00044">
    <property type="entry name" value="YggS family pyridoxal phosphate-dependent enzyme"/>
    <property type="match status" value="1"/>
</dbReference>
<dbReference type="CDD" id="cd00635">
    <property type="entry name" value="PLPDE_III_YBL036c_like"/>
    <property type="match status" value="1"/>
</dbReference>
<dbReference type="PATRIC" id="fig|136160.3.peg.1776"/>
<dbReference type="RefSeq" id="WP_053430911.1">
    <property type="nucleotide sequence ID" value="NZ_CP040441.1"/>
</dbReference>
<dbReference type="AlphaFoldDB" id="A0A0M0KIV6"/>
<dbReference type="InterPro" id="IPR029066">
    <property type="entry name" value="PLP-binding_barrel"/>
</dbReference>
<accession>A0A0M0KIV6</accession>
<organism evidence="6">
    <name type="scientific">Halalkalibacterium halodurans</name>
    <name type="common">Bacillus halodurans</name>
    <dbReference type="NCBI Taxonomy" id="86665"/>
    <lineage>
        <taxon>Bacteria</taxon>
        <taxon>Bacillati</taxon>
        <taxon>Bacillota</taxon>
        <taxon>Bacilli</taxon>
        <taxon>Bacillales</taxon>
        <taxon>Bacillaceae</taxon>
        <taxon>Halalkalibacterium (ex Joshi et al. 2022)</taxon>
    </lineage>
</organism>
<evidence type="ECO:0000256" key="2">
    <source>
        <dbReference type="HAMAP-Rule" id="MF_02087"/>
    </source>
</evidence>
<feature type="modified residue" description="N6-(pyridoxal phosphate)lysine" evidence="2 3">
    <location>
        <position position="35"/>
    </location>
</feature>
<protein>
    <recommendedName>
        <fullName evidence="2">Pyridoxal phosphate homeostasis protein</fullName>
        <shortName evidence="2">PLP homeostasis protein</shortName>
    </recommendedName>
</protein>
<dbReference type="PANTHER" id="PTHR10146">
    <property type="entry name" value="PROLINE SYNTHETASE CO-TRANSCRIBED BACTERIAL HOMOLOG PROTEIN"/>
    <property type="match status" value="1"/>
</dbReference>
<evidence type="ECO:0000256" key="1">
    <source>
        <dbReference type="ARBA" id="ARBA00022898"/>
    </source>
</evidence>
<comment type="similarity">
    <text evidence="2 4">Belongs to the pyridoxal phosphate-binding protein YggS/PROSC family.</text>
</comment>
<dbReference type="PIRSF" id="PIRSF004848">
    <property type="entry name" value="YBL036c_PLPDEIII"/>
    <property type="match status" value="1"/>
</dbReference>
<proteinExistence type="inferred from homology"/>
<reference evidence="6" key="1">
    <citation type="submission" date="2015-08" db="EMBL/GenBank/DDBJ databases">
        <title>Complete DNA Sequence of Pseudomonas syringae pv. actinidiae, the Causal Agent of Kiwifruit Canker Disease.</title>
        <authorList>
            <person name="Rikkerink E.H.A."/>
            <person name="Fineran P.C."/>
        </authorList>
    </citation>
    <scope>NUCLEOTIDE SEQUENCE</scope>
    <source>
        <strain evidence="6">DSM 13666</strain>
    </source>
</reference>
<dbReference type="Pfam" id="PF01168">
    <property type="entry name" value="Ala_racemase_N"/>
    <property type="match status" value="1"/>
</dbReference>
<feature type="domain" description="Alanine racemase N-terminal" evidence="5">
    <location>
        <begin position="7"/>
        <end position="225"/>
    </location>
</feature>
<name>A0A0M0KIV6_ALKHA</name>
<dbReference type="EMBL" id="LILD01000001">
    <property type="protein sequence ID" value="KOO38684.1"/>
    <property type="molecule type" value="Genomic_DNA"/>
</dbReference>
<evidence type="ECO:0000259" key="5">
    <source>
        <dbReference type="Pfam" id="PF01168"/>
    </source>
</evidence>
<evidence type="ECO:0000313" key="6">
    <source>
        <dbReference type="EMBL" id="KOO38684.1"/>
    </source>
</evidence>